<evidence type="ECO:0000256" key="2">
    <source>
        <dbReference type="ARBA" id="ARBA00022729"/>
    </source>
</evidence>
<proteinExistence type="inferred from homology"/>
<comment type="caution">
    <text evidence="6">The sequence shown here is derived from an EMBL/GenBank/DDBJ whole genome shotgun (WGS) entry which is preliminary data.</text>
</comment>
<dbReference type="RefSeq" id="WP_343897022.1">
    <property type="nucleotide sequence ID" value="NZ_BAAAFZ010000061.1"/>
</dbReference>
<evidence type="ECO:0000259" key="5">
    <source>
        <dbReference type="Pfam" id="PF13458"/>
    </source>
</evidence>
<keyword evidence="3" id="KW-0813">Transport</keyword>
<dbReference type="SUPFAM" id="SSF53822">
    <property type="entry name" value="Periplasmic binding protein-like I"/>
    <property type="match status" value="1"/>
</dbReference>
<sequence length="411" mass="43238">MTSNRRSVLKAGVALAAATVSTAGAARAQGANTVRLGVLTDMAGAYRDLSGPGSVAAVRQAVQEFADQGFRVEVLSADHQNKADIASNITRQWLDRDGVDAVIDVVGSSAALAVAGVAREKNKVFLASGPATADLTGPQCTPNTVHWAYDTYMLANSTGAAMVRGGGDTWFFVTADYSFGQSMEAETSRFVQAAGGKVLGSVRFPFPGTTDFSSFLVRAQASRAKVVGLAAGGGDLINAVKQAAEFGLTRRGAKLAALVMFITEVHSLGLEAAQGLVLTETFYWDLNDRTRAFTNRVKSNFGVQAPTMIHAGCYASALHYLKAVKDMGVAPAKASGVDAVNRMKAMPTEDDAFGAGTIRPDGRKLHPAYLFEVKAPGESRAPWDYYKLLQTTPGEQAFRPLAEGGCALGRA</sequence>
<dbReference type="InterPro" id="IPR051010">
    <property type="entry name" value="BCAA_transport"/>
</dbReference>
<evidence type="ECO:0000256" key="3">
    <source>
        <dbReference type="ARBA" id="ARBA00022970"/>
    </source>
</evidence>
<keyword evidence="2 4" id="KW-0732">Signal</keyword>
<feature type="chain" id="PRO_5045156370" evidence="4">
    <location>
        <begin position="26"/>
        <end position="411"/>
    </location>
</feature>
<evidence type="ECO:0000313" key="7">
    <source>
        <dbReference type="Proteomes" id="UP001501588"/>
    </source>
</evidence>
<keyword evidence="7" id="KW-1185">Reference proteome</keyword>
<accession>A0ABN1FS07</accession>
<dbReference type="PANTHER" id="PTHR30483:SF6">
    <property type="entry name" value="PERIPLASMIC BINDING PROTEIN OF ABC TRANSPORTER FOR NATURAL AMINO ACIDS"/>
    <property type="match status" value="1"/>
</dbReference>
<gene>
    <name evidence="6" type="ORF">GCM10009416_38540</name>
</gene>
<comment type="similarity">
    <text evidence="1">Belongs to the leucine-binding protein family.</text>
</comment>
<dbReference type="Proteomes" id="UP001501588">
    <property type="component" value="Unassembled WGS sequence"/>
</dbReference>
<feature type="domain" description="Leucine-binding protein" evidence="5">
    <location>
        <begin position="33"/>
        <end position="375"/>
    </location>
</feature>
<dbReference type="EMBL" id="BAAAFZ010000061">
    <property type="protein sequence ID" value="GAA0596479.1"/>
    <property type="molecule type" value="Genomic_DNA"/>
</dbReference>
<keyword evidence="3" id="KW-0029">Amino-acid transport</keyword>
<evidence type="ECO:0000256" key="1">
    <source>
        <dbReference type="ARBA" id="ARBA00010062"/>
    </source>
</evidence>
<dbReference type="PANTHER" id="PTHR30483">
    <property type="entry name" value="LEUCINE-SPECIFIC-BINDING PROTEIN"/>
    <property type="match status" value="1"/>
</dbReference>
<dbReference type="InterPro" id="IPR028081">
    <property type="entry name" value="Leu-bd"/>
</dbReference>
<reference evidence="6 7" key="1">
    <citation type="journal article" date="2019" name="Int. J. Syst. Evol. Microbiol.">
        <title>The Global Catalogue of Microorganisms (GCM) 10K type strain sequencing project: providing services to taxonomists for standard genome sequencing and annotation.</title>
        <authorList>
            <consortium name="The Broad Institute Genomics Platform"/>
            <consortium name="The Broad Institute Genome Sequencing Center for Infectious Disease"/>
            <person name="Wu L."/>
            <person name="Ma J."/>
        </authorList>
    </citation>
    <scope>NUCLEOTIDE SEQUENCE [LARGE SCALE GENOMIC DNA]</scope>
    <source>
        <strain evidence="6 7">JCM 9933</strain>
    </source>
</reference>
<dbReference type="CDD" id="cd06327">
    <property type="entry name" value="PBP1_SBP-like"/>
    <property type="match status" value="1"/>
</dbReference>
<dbReference type="Gene3D" id="3.40.50.2300">
    <property type="match status" value="2"/>
</dbReference>
<dbReference type="PROSITE" id="PS51318">
    <property type="entry name" value="TAT"/>
    <property type="match status" value="1"/>
</dbReference>
<name>A0ABN1FS07_9PROT</name>
<protein>
    <submittedName>
        <fullName evidence="6">ABC transporter substrate-binding protein</fullName>
    </submittedName>
</protein>
<evidence type="ECO:0000256" key="4">
    <source>
        <dbReference type="SAM" id="SignalP"/>
    </source>
</evidence>
<evidence type="ECO:0000313" key="6">
    <source>
        <dbReference type="EMBL" id="GAA0596479.1"/>
    </source>
</evidence>
<feature type="signal peptide" evidence="4">
    <location>
        <begin position="1"/>
        <end position="25"/>
    </location>
</feature>
<organism evidence="6 7">
    <name type="scientific">Craurococcus roseus</name>
    <dbReference type="NCBI Taxonomy" id="77585"/>
    <lineage>
        <taxon>Bacteria</taxon>
        <taxon>Pseudomonadati</taxon>
        <taxon>Pseudomonadota</taxon>
        <taxon>Alphaproteobacteria</taxon>
        <taxon>Acetobacterales</taxon>
        <taxon>Acetobacteraceae</taxon>
        <taxon>Craurococcus</taxon>
    </lineage>
</organism>
<dbReference type="InterPro" id="IPR006311">
    <property type="entry name" value="TAT_signal"/>
</dbReference>
<dbReference type="Pfam" id="PF13458">
    <property type="entry name" value="Peripla_BP_6"/>
    <property type="match status" value="1"/>
</dbReference>
<dbReference type="InterPro" id="IPR028082">
    <property type="entry name" value="Peripla_BP_I"/>
</dbReference>